<dbReference type="GO" id="GO:0007423">
    <property type="term" value="P:sensory organ development"/>
    <property type="evidence" value="ECO:0007669"/>
    <property type="project" value="TreeGrafter"/>
</dbReference>
<proteinExistence type="predicted"/>
<reference key="2">
    <citation type="submission" date="2011-10" db="EMBL/GenBank/DDBJ databases">
        <title>The genome and transcriptome sequence of Clonorchis sinensis provide insights into the carcinogenic liver fluke.</title>
        <authorList>
            <person name="Wang X."/>
            <person name="Huang Y."/>
            <person name="Chen W."/>
            <person name="Liu H."/>
            <person name="Guo L."/>
            <person name="Chen Y."/>
            <person name="Luo F."/>
            <person name="Zhou W."/>
            <person name="Sun J."/>
            <person name="Mao Q."/>
            <person name="Liang P."/>
            <person name="Zhou C."/>
            <person name="Tian Y."/>
            <person name="Men J."/>
            <person name="Lv X."/>
            <person name="Huang L."/>
            <person name="Zhou J."/>
            <person name="Hu Y."/>
            <person name="Li R."/>
            <person name="Zhang F."/>
            <person name="Lei H."/>
            <person name="Li X."/>
            <person name="Hu X."/>
            <person name="Liang C."/>
            <person name="Xu J."/>
            <person name="Wu Z."/>
            <person name="Yu X."/>
        </authorList>
    </citation>
    <scope>NUCLEOTIDE SEQUENCE</scope>
    <source>
        <strain>Henan</strain>
    </source>
</reference>
<gene>
    <name evidence="4" type="ORF">CLF_109893</name>
</gene>
<feature type="coiled-coil region" evidence="1">
    <location>
        <begin position="96"/>
        <end position="123"/>
    </location>
</feature>
<dbReference type="EMBL" id="DF144155">
    <property type="protein sequence ID" value="GAA56092.1"/>
    <property type="molecule type" value="Genomic_DNA"/>
</dbReference>
<dbReference type="Pfam" id="PF00010">
    <property type="entry name" value="HLH"/>
    <property type="match status" value="1"/>
</dbReference>
<dbReference type="GO" id="GO:0070888">
    <property type="term" value="F:E-box binding"/>
    <property type="evidence" value="ECO:0007669"/>
    <property type="project" value="TreeGrafter"/>
</dbReference>
<dbReference type="GO" id="GO:0045944">
    <property type="term" value="P:positive regulation of transcription by RNA polymerase II"/>
    <property type="evidence" value="ECO:0007669"/>
    <property type="project" value="TreeGrafter"/>
</dbReference>
<sequence length="723" mass="82393">MALPPPFGMPSPPPPPSLPPAPLEDPIETSFLRWLAENEPRIRARRLQQTSPKIPDFRSKLKRWDCLLKELRTGSDPNLEEELFQLERECSDPDTIEKLQLKLRNIRKKRRNQKRRRRAASELAQDFVVCRSSVAETLTRLRSEEHGSPDSLRDQSSGTHKPVYDEKLRNTLQLFHPYLKSPAVCISRNSKEFRIQIGFTYSPKPHLNVIKLPNSPYFAEGSDREEPKQCPEHQTPRLSYAVTQCTELLSLLDGLQRLRTARLNQARQQGGLYPEALDLAFTAQLGELRTSIRTHVSMLQNAIDIRKMPSVSKINEPMKLPGVDSTSGHESCCNHFPGLLDWKKRLLFCAGSEQRELPWKCKRFYHQADFDFTDFLRIRQCGPIQSTYGIAENLFRNSWVPLEPVKSWLTNYFLIMGVFSSRICALLRVERNFLNPPVPQLATSGFLDLGAIASSKVMKQRRRKRMLMQNRDVHGADSEDVQVTEGEVQDLRLTINRRERQRMQDLNSAMDGLRSVLPYAQSPAVRKLSKIATLLLAKNYILLLMKTIHDIQVERTSTKQSLSPPGLGNMPFEQADSPSPSGDIRMLLNTNSSQTLFQTKNPGFAELSMFSEYCFGIPYLQPNASRTNDSHLMPTIYPPHQLPNRPVVAPSVSGAPSHELLEALPDDDYDRIVVALTNRPGRQVPLLGLLKRKHRMAHETNRQSNLRIQRDLDGPKLVGFVGL</sequence>
<dbReference type="InterPro" id="IPR036638">
    <property type="entry name" value="HLH_DNA-bd_sf"/>
</dbReference>
<keyword evidence="1" id="KW-0175">Coiled coil</keyword>
<feature type="region of interest" description="Disordered" evidence="2">
    <location>
        <begin position="1"/>
        <end position="25"/>
    </location>
</feature>
<dbReference type="PANTHER" id="PTHR19290:SF164">
    <property type="entry name" value="BHLH DOMAIN-CONTAINING PROTEIN"/>
    <property type="match status" value="1"/>
</dbReference>
<dbReference type="PROSITE" id="PS50888">
    <property type="entry name" value="BHLH"/>
    <property type="match status" value="1"/>
</dbReference>
<dbReference type="GO" id="GO:0061564">
    <property type="term" value="P:axon development"/>
    <property type="evidence" value="ECO:0007669"/>
    <property type="project" value="TreeGrafter"/>
</dbReference>
<feature type="compositionally biased region" description="Pro residues" evidence="2">
    <location>
        <begin position="1"/>
        <end position="23"/>
    </location>
</feature>
<dbReference type="GO" id="GO:0000981">
    <property type="term" value="F:DNA-binding transcription factor activity, RNA polymerase II-specific"/>
    <property type="evidence" value="ECO:0007669"/>
    <property type="project" value="TreeGrafter"/>
</dbReference>
<keyword evidence="5" id="KW-1185">Reference proteome</keyword>
<dbReference type="InterPro" id="IPR011598">
    <property type="entry name" value="bHLH_dom"/>
</dbReference>
<evidence type="ECO:0000256" key="1">
    <source>
        <dbReference type="SAM" id="Coils"/>
    </source>
</evidence>
<dbReference type="SUPFAM" id="SSF47459">
    <property type="entry name" value="HLH, helix-loop-helix DNA-binding domain"/>
    <property type="match status" value="1"/>
</dbReference>
<evidence type="ECO:0000259" key="3">
    <source>
        <dbReference type="PROSITE" id="PS50888"/>
    </source>
</evidence>
<evidence type="ECO:0000256" key="2">
    <source>
        <dbReference type="SAM" id="MobiDB-lite"/>
    </source>
</evidence>
<dbReference type="CDD" id="cd11429">
    <property type="entry name" value="bHLH_TS_OLIG"/>
    <property type="match status" value="1"/>
</dbReference>
<reference evidence="4" key="1">
    <citation type="journal article" date="2011" name="Genome Biol.">
        <title>The draft genome of the carcinogenic human liver fluke Clonorchis sinensis.</title>
        <authorList>
            <person name="Wang X."/>
            <person name="Chen W."/>
            <person name="Huang Y."/>
            <person name="Sun J."/>
            <person name="Men J."/>
            <person name="Liu H."/>
            <person name="Luo F."/>
            <person name="Guo L."/>
            <person name="Lv X."/>
            <person name="Deng C."/>
            <person name="Zhou C."/>
            <person name="Fan Y."/>
            <person name="Li X."/>
            <person name="Huang L."/>
            <person name="Hu Y."/>
            <person name="Liang C."/>
            <person name="Hu X."/>
            <person name="Xu J."/>
            <person name="Yu X."/>
        </authorList>
    </citation>
    <scope>NUCLEOTIDE SEQUENCE [LARGE SCALE GENOMIC DNA]</scope>
    <source>
        <strain evidence="4">Henan</strain>
    </source>
</reference>
<evidence type="ECO:0000313" key="5">
    <source>
        <dbReference type="Proteomes" id="UP000008909"/>
    </source>
</evidence>
<dbReference type="Gene3D" id="4.10.280.10">
    <property type="entry name" value="Helix-loop-helix DNA-binding domain"/>
    <property type="match status" value="1"/>
</dbReference>
<name>G7YT12_CLOSI</name>
<dbReference type="AlphaFoldDB" id="G7YT12"/>
<dbReference type="Proteomes" id="UP000008909">
    <property type="component" value="Unassembled WGS sequence"/>
</dbReference>
<dbReference type="GO" id="GO:0046983">
    <property type="term" value="F:protein dimerization activity"/>
    <property type="evidence" value="ECO:0007669"/>
    <property type="project" value="InterPro"/>
</dbReference>
<organism evidence="4 5">
    <name type="scientific">Clonorchis sinensis</name>
    <name type="common">Chinese liver fluke</name>
    <dbReference type="NCBI Taxonomy" id="79923"/>
    <lineage>
        <taxon>Eukaryota</taxon>
        <taxon>Metazoa</taxon>
        <taxon>Spiralia</taxon>
        <taxon>Lophotrochozoa</taxon>
        <taxon>Platyhelminthes</taxon>
        <taxon>Trematoda</taxon>
        <taxon>Digenea</taxon>
        <taxon>Opisthorchiida</taxon>
        <taxon>Opisthorchiata</taxon>
        <taxon>Opisthorchiidae</taxon>
        <taxon>Clonorchis</taxon>
    </lineage>
</organism>
<dbReference type="SMART" id="SM00353">
    <property type="entry name" value="HLH"/>
    <property type="match status" value="1"/>
</dbReference>
<accession>G7YT12</accession>
<feature type="domain" description="BHLH" evidence="3">
    <location>
        <begin position="490"/>
        <end position="544"/>
    </location>
</feature>
<dbReference type="InterPro" id="IPR050359">
    <property type="entry name" value="bHLH_transcription_factors"/>
</dbReference>
<feature type="compositionally biased region" description="Basic and acidic residues" evidence="2">
    <location>
        <begin position="140"/>
        <end position="153"/>
    </location>
</feature>
<dbReference type="PANTHER" id="PTHR19290">
    <property type="entry name" value="BASIC HELIX-LOOP-HELIX PROTEIN NEUROGENIN-RELATED"/>
    <property type="match status" value="1"/>
</dbReference>
<feature type="region of interest" description="Disordered" evidence="2">
    <location>
        <begin position="140"/>
        <end position="162"/>
    </location>
</feature>
<dbReference type="GO" id="GO:0005634">
    <property type="term" value="C:nucleus"/>
    <property type="evidence" value="ECO:0007669"/>
    <property type="project" value="TreeGrafter"/>
</dbReference>
<evidence type="ECO:0000313" key="4">
    <source>
        <dbReference type="EMBL" id="GAA56092.1"/>
    </source>
</evidence>
<protein>
    <submittedName>
        <fullName evidence="4">Oligodendrocyte transcription factor 2</fullName>
    </submittedName>
</protein>